<feature type="domain" description="CHAT" evidence="1">
    <location>
        <begin position="660"/>
        <end position="944"/>
    </location>
</feature>
<name>A0ABS2UTF2_9ACTN</name>
<gene>
    <name evidence="2" type="ORF">JE024_19295</name>
</gene>
<protein>
    <submittedName>
        <fullName evidence="2">CHAT domain-containing protein</fullName>
    </submittedName>
</protein>
<keyword evidence="3" id="KW-1185">Reference proteome</keyword>
<sequence>MNRGGGGVGVGEQRYRRYDLDGLERDVRRAVRQGVSSAEDLARIASLITDRLGAGTPDEAWTRLCADFRAGTRGTPRSGIRAGQILRMMPYLGFAGPLSDDEARVDLCEEAVDHGPDDPGWKSWVVLLSASHGMRIGTSRPDALERELATVERVRGTVPAGTDDRYGLDLVRAFIRFQLGVLGGEDDLDAAVEEIAALRQAPVADAETGRILRGSLATLRVQQALRRADEKALAQQVDELDAVQATLPFDHPARLRFEIAREMSWEILQTLRAARGAVRLPGGDRPVRTADAVRAQARSFAGHVRLAVLCEAGVARLHRAVATDDPAGAREALSLLGDGLGLLAPDDLRWAPYAYQFGWGHCWIAERDGLGPLGSRGSADQGIDWLTRAVGVAGGPDHPLWAGMCFTLAEALHTRAEAFPREPSAPGDLDAARRTGAAAVDGALWNVLLQSGTDHAAESARMVGRRAVDIAGWCLAAGAHTGALRTLEAGRGLTLHAATVGASVPEMLDAVGRPDLAGEWRTSGALMSGSAWSVALPLAGTGTAGPSSRLRRRVLEVLENSPYRARLRDVPSPDGMAGALRAMGRTALVYLLPGSGGRPGAALVITCDGDVRPVPLPNLDLAAPELVGYGVTGDAKRLAGGPPGQDATPSGDPGALDRLSDWAGRTVMAPLLDAVSRPDGRTPSLVLVPMGELGAVPWHAARLPSGRYACQEAEISYMPSARLLCEVAGRRPTGVRRAVVVGDPTGDLVHAGAEARAIHRASYPEGTLLGTATATPATVAGRVARQGGGVLHLACHGTVEAGRRHSSYLELSGGRLPAEELTEGASRLRDLELVVLAACRTNVSGHGYDEAYSLSTAFLVAGARSVVGSLWPVPDDATSLLMYMTHHYLSREGLPPGSALRRAQLWMLDTGRQAPPGMPTDMVARVGDIKADDLVGWAGFTHLGW</sequence>
<dbReference type="InterPro" id="IPR024983">
    <property type="entry name" value="CHAT_dom"/>
</dbReference>
<evidence type="ECO:0000313" key="2">
    <source>
        <dbReference type="EMBL" id="MBM9620841.1"/>
    </source>
</evidence>
<comment type="caution">
    <text evidence="2">The sequence shown here is derived from an EMBL/GenBank/DDBJ whole genome shotgun (WGS) entry which is preliminary data.</text>
</comment>
<proteinExistence type="predicted"/>
<dbReference type="EMBL" id="JAFEJA010000001">
    <property type="protein sequence ID" value="MBM9620841.1"/>
    <property type="molecule type" value="Genomic_DNA"/>
</dbReference>
<dbReference type="Pfam" id="PF12770">
    <property type="entry name" value="CHAT"/>
    <property type="match status" value="1"/>
</dbReference>
<evidence type="ECO:0000259" key="1">
    <source>
        <dbReference type="Pfam" id="PF12770"/>
    </source>
</evidence>
<dbReference type="Proteomes" id="UP000664109">
    <property type="component" value="Unassembled WGS sequence"/>
</dbReference>
<reference evidence="2 3" key="1">
    <citation type="journal article" date="2016" name="Arch. Microbiol.">
        <title>Streptomyces zhihengii sp. nov., isolated from rhizospheric soil of Psammosilene tunicoides.</title>
        <authorList>
            <person name="Huang M.J."/>
            <person name="Fei J.J."/>
            <person name="Salam N."/>
            <person name="Kim C.J."/>
            <person name="Hozzein W.N."/>
            <person name="Xiao M."/>
            <person name="Huang H.Q."/>
            <person name="Li W.J."/>
        </authorList>
    </citation>
    <scope>NUCLEOTIDE SEQUENCE [LARGE SCALE GENOMIC DNA]</scope>
    <source>
        <strain evidence="2 3">YIM T102</strain>
    </source>
</reference>
<evidence type="ECO:0000313" key="3">
    <source>
        <dbReference type="Proteomes" id="UP000664109"/>
    </source>
</evidence>
<organism evidence="2 3">
    <name type="scientific">Streptomyces zhihengii</name>
    <dbReference type="NCBI Taxonomy" id="1818004"/>
    <lineage>
        <taxon>Bacteria</taxon>
        <taxon>Bacillati</taxon>
        <taxon>Actinomycetota</taxon>
        <taxon>Actinomycetes</taxon>
        <taxon>Kitasatosporales</taxon>
        <taxon>Streptomycetaceae</taxon>
        <taxon>Streptomyces</taxon>
    </lineage>
</organism>
<accession>A0ABS2UTF2</accession>